<evidence type="ECO:0000256" key="1">
    <source>
        <dbReference type="ARBA" id="ARBA00004442"/>
    </source>
</evidence>
<dbReference type="GO" id="GO:1990281">
    <property type="term" value="C:efflux pump complex"/>
    <property type="evidence" value="ECO:0007669"/>
    <property type="project" value="TreeGrafter"/>
</dbReference>
<evidence type="ECO:0000256" key="5">
    <source>
        <dbReference type="ARBA" id="ARBA00022692"/>
    </source>
</evidence>
<evidence type="ECO:0000256" key="2">
    <source>
        <dbReference type="ARBA" id="ARBA00007613"/>
    </source>
</evidence>
<dbReference type="PANTHER" id="PTHR30026:SF20">
    <property type="entry name" value="OUTER MEMBRANE PROTEIN TOLC"/>
    <property type="match status" value="1"/>
</dbReference>
<dbReference type="EMBL" id="FNVR01000004">
    <property type="protein sequence ID" value="SEF71502.1"/>
    <property type="molecule type" value="Genomic_DNA"/>
</dbReference>
<proteinExistence type="inferred from homology"/>
<dbReference type="InterPro" id="IPR003423">
    <property type="entry name" value="OMP_efflux"/>
</dbReference>
<dbReference type="PANTHER" id="PTHR30026">
    <property type="entry name" value="OUTER MEMBRANE PROTEIN TOLC"/>
    <property type="match status" value="1"/>
</dbReference>
<dbReference type="GO" id="GO:0015288">
    <property type="term" value="F:porin activity"/>
    <property type="evidence" value="ECO:0007669"/>
    <property type="project" value="TreeGrafter"/>
</dbReference>
<keyword evidence="7" id="KW-0998">Cell outer membrane</keyword>
<keyword evidence="9" id="KW-1185">Reference proteome</keyword>
<reference evidence="9" key="1">
    <citation type="submission" date="2016-10" db="EMBL/GenBank/DDBJ databases">
        <authorList>
            <person name="Varghese N."/>
            <person name="Submissions S."/>
        </authorList>
    </citation>
    <scope>NUCLEOTIDE SEQUENCE [LARGE SCALE GENOMIC DNA]</scope>
    <source>
        <strain evidence="9">DSM 17298</strain>
    </source>
</reference>
<evidence type="ECO:0000313" key="8">
    <source>
        <dbReference type="EMBL" id="SEF71502.1"/>
    </source>
</evidence>
<comment type="subcellular location">
    <subcellularLocation>
        <location evidence="1">Cell outer membrane</location>
    </subcellularLocation>
</comment>
<comment type="similarity">
    <text evidence="2">Belongs to the outer membrane factor (OMF) (TC 1.B.17) family.</text>
</comment>
<dbReference type="OrthoDB" id="9807719at2"/>
<evidence type="ECO:0000313" key="9">
    <source>
        <dbReference type="Proteomes" id="UP000236736"/>
    </source>
</evidence>
<dbReference type="RefSeq" id="WP_014773265.1">
    <property type="nucleotide sequence ID" value="NZ_FNVR01000004.1"/>
</dbReference>
<dbReference type="Gene3D" id="1.20.1600.10">
    <property type="entry name" value="Outer membrane efflux proteins (OEP)"/>
    <property type="match status" value="1"/>
</dbReference>
<protein>
    <submittedName>
        <fullName evidence="8">Outer membrane protein TolC</fullName>
    </submittedName>
</protein>
<dbReference type="Pfam" id="PF02321">
    <property type="entry name" value="OEP"/>
    <property type="match status" value="1"/>
</dbReference>
<evidence type="ECO:0000256" key="7">
    <source>
        <dbReference type="ARBA" id="ARBA00023237"/>
    </source>
</evidence>
<dbReference type="GO" id="GO:0015562">
    <property type="term" value="F:efflux transmembrane transporter activity"/>
    <property type="evidence" value="ECO:0007669"/>
    <property type="project" value="InterPro"/>
</dbReference>
<sequence length="456" mass="51148">MKKIIIIAATLFLITEGYSQTTLSLQESKDLAIKNNVHIKNSALEMEMAQEVKKNAFTNYFPKVSATAFAMRAMDPIIKFNMPGGNLPVYDGNPANLATATEFAYFPGLNLQLLDRATVGLLNITQPIFVGGKISNGNKLAQLGVDVKEKQQQLSLNETLLKTEQQYWQIVVLQEKEKTIAQYEALLNDVSKQVKDAFKSGLIIKNDALKVQIKQSELRTNKSKLQSGKQLAIRQFCQTIGIVYDSALVLQEDLQNIQLPNTYYTDIEAALPNRAEYQLLQQSVKAEQLQTKMKRGDYMPQLAVGAAGYSFNSYYEGTNTTTNGLVYGTVSIPISDWWGGSHAIKEHKIKEQIAENTFNDTKGLLKLQMEKAWTDVNESYRQIIMMEETVKQTDENLKVMQTSYNSGVVTLSDLLEAQALQTETADKLIEAKTQYQLAISTYLQVTGTSREVKNMR</sequence>
<dbReference type="SUPFAM" id="SSF56954">
    <property type="entry name" value="Outer membrane efflux proteins (OEP)"/>
    <property type="match status" value="1"/>
</dbReference>
<dbReference type="InterPro" id="IPR051906">
    <property type="entry name" value="TolC-like"/>
</dbReference>
<accession>A0A1H5U8R3</accession>
<dbReference type="Proteomes" id="UP000236736">
    <property type="component" value="Unassembled WGS sequence"/>
</dbReference>
<keyword evidence="5" id="KW-0812">Transmembrane</keyword>
<evidence type="ECO:0000256" key="4">
    <source>
        <dbReference type="ARBA" id="ARBA00022452"/>
    </source>
</evidence>
<dbReference type="GO" id="GO:0009279">
    <property type="term" value="C:cell outer membrane"/>
    <property type="evidence" value="ECO:0007669"/>
    <property type="project" value="UniProtKB-SubCell"/>
</dbReference>
<organism evidence="8 9">
    <name type="scientific">Algoriphagus boritolerans DSM 17298 = JCM 18970</name>
    <dbReference type="NCBI Taxonomy" id="1120964"/>
    <lineage>
        <taxon>Bacteria</taxon>
        <taxon>Pseudomonadati</taxon>
        <taxon>Bacteroidota</taxon>
        <taxon>Cytophagia</taxon>
        <taxon>Cytophagales</taxon>
        <taxon>Cyclobacteriaceae</taxon>
        <taxon>Algoriphagus</taxon>
    </lineage>
</organism>
<evidence type="ECO:0000256" key="6">
    <source>
        <dbReference type="ARBA" id="ARBA00023136"/>
    </source>
</evidence>
<keyword evidence="4" id="KW-1134">Transmembrane beta strand</keyword>
<name>A0A1H5U8R3_9BACT</name>
<keyword evidence="3" id="KW-0813">Transport</keyword>
<dbReference type="AlphaFoldDB" id="A0A1H5U8R3"/>
<evidence type="ECO:0000256" key="3">
    <source>
        <dbReference type="ARBA" id="ARBA00022448"/>
    </source>
</evidence>
<dbReference type="STRING" id="1120964.GCA_001313265_02920"/>
<gene>
    <name evidence="8" type="ORF">SAMN03080598_01123</name>
</gene>
<keyword evidence="6" id="KW-0472">Membrane</keyword>